<reference evidence="1 2" key="1">
    <citation type="submission" date="2020-08" db="EMBL/GenBank/DDBJ databases">
        <title>Genomic Encyclopedia of Type Strains, Phase IV (KMG-IV): sequencing the most valuable type-strain genomes for metagenomic binning, comparative biology and taxonomic classification.</title>
        <authorList>
            <person name="Goeker M."/>
        </authorList>
    </citation>
    <scope>NUCLEOTIDE SEQUENCE [LARGE SCALE GENOMIC DNA]</scope>
    <source>
        <strain evidence="1 2">DSM 17976</strain>
    </source>
</reference>
<comment type="caution">
    <text evidence="1">The sequence shown here is derived from an EMBL/GenBank/DDBJ whole genome shotgun (WGS) entry which is preliminary data.</text>
</comment>
<evidence type="ECO:0000313" key="2">
    <source>
        <dbReference type="Proteomes" id="UP000541352"/>
    </source>
</evidence>
<dbReference type="Proteomes" id="UP000541352">
    <property type="component" value="Unassembled WGS sequence"/>
</dbReference>
<keyword evidence="2" id="KW-1185">Reference proteome</keyword>
<accession>A0A7W5ZS54</accession>
<name>A0A7W5ZS54_9BACT</name>
<sequence>MCEGFLKTRASQSIVSRVSQNPSVAINCVEGFSKPKRRQLCRGFLKTQASPIVSRVSQNPSVVINCVEGFSKPERRNQGRVLRNPPHWTRILYIHTIRRNQGRVLRNPPYWTRILYTHHTSQSKSGFEKPSARHETLDTTDTLLIIKINRF</sequence>
<dbReference type="AlphaFoldDB" id="A0A7W5ZS54"/>
<organism evidence="1 2">
    <name type="scientific">Runella defluvii</name>
    <dbReference type="NCBI Taxonomy" id="370973"/>
    <lineage>
        <taxon>Bacteria</taxon>
        <taxon>Pseudomonadati</taxon>
        <taxon>Bacteroidota</taxon>
        <taxon>Cytophagia</taxon>
        <taxon>Cytophagales</taxon>
        <taxon>Spirosomataceae</taxon>
        <taxon>Runella</taxon>
    </lineage>
</organism>
<gene>
    <name evidence="1" type="ORF">FHS57_006154</name>
</gene>
<protein>
    <submittedName>
        <fullName evidence="1">Uncharacterized protein</fullName>
    </submittedName>
</protein>
<dbReference type="EMBL" id="JACIBY010000026">
    <property type="protein sequence ID" value="MBB3842123.1"/>
    <property type="molecule type" value="Genomic_DNA"/>
</dbReference>
<evidence type="ECO:0000313" key="1">
    <source>
        <dbReference type="EMBL" id="MBB3842123.1"/>
    </source>
</evidence>
<proteinExistence type="predicted"/>